<name>A0A1H8P189_9EURY</name>
<evidence type="ECO:0000256" key="10">
    <source>
        <dbReference type="SAM" id="Phobius"/>
    </source>
</evidence>
<dbReference type="EMBL" id="FODV01000002">
    <property type="protein sequence ID" value="SEO35679.1"/>
    <property type="molecule type" value="Genomic_DNA"/>
</dbReference>
<evidence type="ECO:0000256" key="6">
    <source>
        <dbReference type="ARBA" id="ARBA00022989"/>
    </source>
</evidence>
<evidence type="ECO:0000256" key="8">
    <source>
        <dbReference type="ARBA" id="ARBA00023136"/>
    </source>
</evidence>
<dbReference type="Pfam" id="PF02416">
    <property type="entry name" value="TatA_B_E"/>
    <property type="match status" value="1"/>
</dbReference>
<dbReference type="AlphaFoldDB" id="A0A1H8P189"/>
<keyword evidence="5" id="KW-0653">Protein transport</keyword>
<keyword evidence="3" id="KW-1003">Cell membrane</keyword>
<evidence type="ECO:0000313" key="12">
    <source>
        <dbReference type="Proteomes" id="UP000199126"/>
    </source>
</evidence>
<feature type="region of interest" description="Disordered" evidence="9">
    <location>
        <begin position="62"/>
        <end position="100"/>
    </location>
</feature>
<dbReference type="PANTHER" id="PTHR42982:SF1">
    <property type="entry name" value="SEC-INDEPENDENT PROTEIN TRANSLOCASE PROTEIN TATA"/>
    <property type="match status" value="1"/>
</dbReference>
<dbReference type="InterPro" id="IPR003369">
    <property type="entry name" value="TatA/B/E"/>
</dbReference>
<dbReference type="GO" id="GO:0005886">
    <property type="term" value="C:plasma membrane"/>
    <property type="evidence" value="ECO:0007669"/>
    <property type="project" value="UniProtKB-SubCell"/>
</dbReference>
<evidence type="ECO:0000256" key="1">
    <source>
        <dbReference type="ARBA" id="ARBA00004162"/>
    </source>
</evidence>
<evidence type="ECO:0000256" key="3">
    <source>
        <dbReference type="ARBA" id="ARBA00022475"/>
    </source>
</evidence>
<evidence type="ECO:0000256" key="5">
    <source>
        <dbReference type="ARBA" id="ARBA00022927"/>
    </source>
</evidence>
<dbReference type="Proteomes" id="UP000199126">
    <property type="component" value="Unassembled WGS sequence"/>
</dbReference>
<evidence type="ECO:0000256" key="9">
    <source>
        <dbReference type="SAM" id="MobiDB-lite"/>
    </source>
</evidence>
<protein>
    <submittedName>
        <fullName evidence="11">Sec-independent protein translocase TatA</fullName>
    </submittedName>
</protein>
<keyword evidence="8 10" id="KW-0472">Membrane</keyword>
<keyword evidence="6 10" id="KW-1133">Transmembrane helix</keyword>
<reference evidence="12" key="1">
    <citation type="submission" date="2016-10" db="EMBL/GenBank/DDBJ databases">
        <authorList>
            <person name="Varghese N."/>
            <person name="Submissions S."/>
        </authorList>
    </citation>
    <scope>NUCLEOTIDE SEQUENCE [LARGE SCALE GENOMIC DNA]</scope>
    <source>
        <strain evidence="12">CGMCC 1.10121</strain>
    </source>
</reference>
<proteinExistence type="predicted"/>
<keyword evidence="12" id="KW-1185">Reference proteome</keyword>
<sequence length="100" mass="10424">MYDSVPLFGPIPGGPELLIILAVIVLLFGANRLPELAHASGRAMGEFRRGREEIEQEIRAAANAERDTAVDSDAGTVGTGGVATGVDSEDAETGMSRNVV</sequence>
<dbReference type="GO" id="GO:0043953">
    <property type="term" value="P:protein transport by the Tat complex"/>
    <property type="evidence" value="ECO:0007669"/>
    <property type="project" value="InterPro"/>
</dbReference>
<evidence type="ECO:0000313" key="11">
    <source>
        <dbReference type="EMBL" id="SEO35679.1"/>
    </source>
</evidence>
<feature type="transmembrane region" description="Helical" evidence="10">
    <location>
        <begin position="17"/>
        <end position="34"/>
    </location>
</feature>
<dbReference type="Gene3D" id="1.20.5.3310">
    <property type="match status" value="1"/>
</dbReference>
<gene>
    <name evidence="11" type="ORF">SAMN04487948_10239</name>
</gene>
<keyword evidence="7" id="KW-0811">Translocation</keyword>
<dbReference type="InterPro" id="IPR006312">
    <property type="entry name" value="TatA/E"/>
</dbReference>
<dbReference type="NCBIfam" id="TIGR01411">
    <property type="entry name" value="tatAE"/>
    <property type="match status" value="1"/>
</dbReference>
<evidence type="ECO:0000256" key="4">
    <source>
        <dbReference type="ARBA" id="ARBA00022692"/>
    </source>
</evidence>
<organism evidence="11 12">
    <name type="scientific">Halogranum amylolyticum</name>
    <dbReference type="NCBI Taxonomy" id="660520"/>
    <lineage>
        <taxon>Archaea</taxon>
        <taxon>Methanobacteriati</taxon>
        <taxon>Methanobacteriota</taxon>
        <taxon>Stenosarchaea group</taxon>
        <taxon>Halobacteria</taxon>
        <taxon>Halobacteriales</taxon>
        <taxon>Haloferacaceae</taxon>
    </lineage>
</organism>
<keyword evidence="4 10" id="KW-0812">Transmembrane</keyword>
<dbReference type="PANTHER" id="PTHR42982">
    <property type="entry name" value="SEC-INDEPENDENT PROTEIN TRANSLOCASE PROTEIN TATA"/>
    <property type="match status" value="1"/>
</dbReference>
<accession>A0A1H8P189</accession>
<evidence type="ECO:0000256" key="7">
    <source>
        <dbReference type="ARBA" id="ARBA00023010"/>
    </source>
</evidence>
<dbReference type="RefSeq" id="WP_089821064.1">
    <property type="nucleotide sequence ID" value="NZ_FODV01000002.1"/>
</dbReference>
<evidence type="ECO:0000256" key="2">
    <source>
        <dbReference type="ARBA" id="ARBA00022448"/>
    </source>
</evidence>
<keyword evidence="2" id="KW-0813">Transport</keyword>
<comment type="subcellular location">
    <subcellularLocation>
        <location evidence="1">Cell membrane</location>
        <topology evidence="1">Single-pass membrane protein</topology>
    </subcellularLocation>
</comment>